<gene>
    <name evidence="1" type="ORF">H0E87_022441</name>
</gene>
<organism evidence="1 2">
    <name type="scientific">Populus deltoides</name>
    <name type="common">Eastern poplar</name>
    <name type="synonym">Eastern cottonwood</name>
    <dbReference type="NCBI Taxonomy" id="3696"/>
    <lineage>
        <taxon>Eukaryota</taxon>
        <taxon>Viridiplantae</taxon>
        <taxon>Streptophyta</taxon>
        <taxon>Embryophyta</taxon>
        <taxon>Tracheophyta</taxon>
        <taxon>Spermatophyta</taxon>
        <taxon>Magnoliopsida</taxon>
        <taxon>eudicotyledons</taxon>
        <taxon>Gunneridae</taxon>
        <taxon>Pentapetalae</taxon>
        <taxon>rosids</taxon>
        <taxon>fabids</taxon>
        <taxon>Malpighiales</taxon>
        <taxon>Salicaceae</taxon>
        <taxon>Saliceae</taxon>
        <taxon>Populus</taxon>
    </lineage>
</organism>
<sequence length="95" mass="11497">EEERVENGENTIERRWFVAIDDLNNRCFCDEEESRVQGKRENEKRDCLRELETDKGDQLRGVRESCRTEQTVQPVVYDWKERRRGGNKKQLYEES</sequence>
<protein>
    <submittedName>
        <fullName evidence="1">Uncharacterized protein</fullName>
    </submittedName>
</protein>
<dbReference type="AlphaFoldDB" id="A0A8T2XLC4"/>
<keyword evidence="2" id="KW-1185">Reference proteome</keyword>
<reference evidence="1" key="1">
    <citation type="journal article" date="2021" name="J. Hered.">
        <title>Genome Assembly of Salicaceae Populus deltoides (Eastern Cottonwood) I-69 Based on Nanopore Sequencing and Hi-C Technologies.</title>
        <authorList>
            <person name="Bai S."/>
            <person name="Wu H."/>
            <person name="Zhang J."/>
            <person name="Pan Z."/>
            <person name="Zhao W."/>
            <person name="Li Z."/>
            <person name="Tong C."/>
        </authorList>
    </citation>
    <scope>NUCLEOTIDE SEQUENCE</scope>
    <source>
        <tissue evidence="1">Leaf</tissue>
    </source>
</reference>
<evidence type="ECO:0000313" key="2">
    <source>
        <dbReference type="Proteomes" id="UP000807159"/>
    </source>
</evidence>
<proteinExistence type="predicted"/>
<dbReference type="Proteomes" id="UP000807159">
    <property type="component" value="Chromosome 12"/>
</dbReference>
<accession>A0A8T2XLC4</accession>
<dbReference type="EMBL" id="JACEGQ020000012">
    <property type="protein sequence ID" value="KAH8493183.1"/>
    <property type="molecule type" value="Genomic_DNA"/>
</dbReference>
<feature type="non-terminal residue" evidence="1">
    <location>
        <position position="1"/>
    </location>
</feature>
<comment type="caution">
    <text evidence="1">The sequence shown here is derived from an EMBL/GenBank/DDBJ whole genome shotgun (WGS) entry which is preliminary data.</text>
</comment>
<name>A0A8T2XLC4_POPDE</name>
<evidence type="ECO:0000313" key="1">
    <source>
        <dbReference type="EMBL" id="KAH8493183.1"/>
    </source>
</evidence>